<feature type="region of interest" description="Disordered" evidence="1">
    <location>
        <begin position="743"/>
        <end position="794"/>
    </location>
</feature>
<dbReference type="RefSeq" id="XP_007721865.1">
    <property type="nucleotide sequence ID" value="XM_007723675.1"/>
</dbReference>
<feature type="compositionally biased region" description="Polar residues" evidence="1">
    <location>
        <begin position="1"/>
        <end position="18"/>
    </location>
</feature>
<reference evidence="2 3" key="1">
    <citation type="submission" date="2013-03" db="EMBL/GenBank/DDBJ databases">
        <title>The Genome Sequence of Capronia coronata CBS 617.96.</title>
        <authorList>
            <consortium name="The Broad Institute Genomics Platform"/>
            <person name="Cuomo C."/>
            <person name="de Hoog S."/>
            <person name="Gorbushina A."/>
            <person name="Walker B."/>
            <person name="Young S.K."/>
            <person name="Zeng Q."/>
            <person name="Gargeya S."/>
            <person name="Fitzgerald M."/>
            <person name="Haas B."/>
            <person name="Abouelleil A."/>
            <person name="Allen A.W."/>
            <person name="Alvarado L."/>
            <person name="Arachchi H.M."/>
            <person name="Berlin A.M."/>
            <person name="Chapman S.B."/>
            <person name="Gainer-Dewar J."/>
            <person name="Goldberg J."/>
            <person name="Griggs A."/>
            <person name="Gujja S."/>
            <person name="Hansen M."/>
            <person name="Howarth C."/>
            <person name="Imamovic A."/>
            <person name="Ireland A."/>
            <person name="Larimer J."/>
            <person name="McCowan C."/>
            <person name="Murphy C."/>
            <person name="Pearson M."/>
            <person name="Poon T.W."/>
            <person name="Priest M."/>
            <person name="Roberts A."/>
            <person name="Saif S."/>
            <person name="Shea T."/>
            <person name="Sisk P."/>
            <person name="Sykes S."/>
            <person name="Wortman J."/>
            <person name="Nusbaum C."/>
            <person name="Birren B."/>
        </authorList>
    </citation>
    <scope>NUCLEOTIDE SEQUENCE [LARGE SCALE GENOMIC DNA]</scope>
    <source>
        <strain evidence="2 3">CBS 617.96</strain>
    </source>
</reference>
<feature type="region of interest" description="Disordered" evidence="1">
    <location>
        <begin position="1"/>
        <end position="23"/>
    </location>
</feature>
<dbReference type="eggNOG" id="ENOG502RNVJ">
    <property type="taxonomic scope" value="Eukaryota"/>
</dbReference>
<gene>
    <name evidence="2" type="ORF">A1O1_02765</name>
</gene>
<dbReference type="HOGENOM" id="CLU_013360_0_0_1"/>
<evidence type="ECO:0000313" key="3">
    <source>
        <dbReference type="Proteomes" id="UP000019484"/>
    </source>
</evidence>
<dbReference type="GeneID" id="19157664"/>
<feature type="region of interest" description="Disordered" evidence="1">
    <location>
        <begin position="855"/>
        <end position="874"/>
    </location>
</feature>
<feature type="compositionally biased region" description="Low complexity" evidence="1">
    <location>
        <begin position="743"/>
        <end position="774"/>
    </location>
</feature>
<feature type="region of interest" description="Disordered" evidence="1">
    <location>
        <begin position="623"/>
        <end position="642"/>
    </location>
</feature>
<keyword evidence="3" id="KW-1185">Reference proteome</keyword>
<dbReference type="EMBL" id="AMWN01000002">
    <property type="protein sequence ID" value="EXJ94371.1"/>
    <property type="molecule type" value="Genomic_DNA"/>
</dbReference>
<proteinExistence type="predicted"/>
<dbReference type="OrthoDB" id="5421702at2759"/>
<protein>
    <submittedName>
        <fullName evidence="2">Uncharacterized protein</fullName>
    </submittedName>
</protein>
<evidence type="ECO:0000313" key="2">
    <source>
        <dbReference type="EMBL" id="EXJ94371.1"/>
    </source>
</evidence>
<accession>W9YYN2</accession>
<organism evidence="2 3">
    <name type="scientific">Capronia coronata CBS 617.96</name>
    <dbReference type="NCBI Taxonomy" id="1182541"/>
    <lineage>
        <taxon>Eukaryota</taxon>
        <taxon>Fungi</taxon>
        <taxon>Dikarya</taxon>
        <taxon>Ascomycota</taxon>
        <taxon>Pezizomycotina</taxon>
        <taxon>Eurotiomycetes</taxon>
        <taxon>Chaetothyriomycetidae</taxon>
        <taxon>Chaetothyriales</taxon>
        <taxon>Herpotrichiellaceae</taxon>
        <taxon>Capronia</taxon>
    </lineage>
</organism>
<dbReference type="AlphaFoldDB" id="W9YYN2"/>
<dbReference type="Proteomes" id="UP000019484">
    <property type="component" value="Unassembled WGS sequence"/>
</dbReference>
<comment type="caution">
    <text evidence="2">The sequence shown here is derived from an EMBL/GenBank/DDBJ whole genome shotgun (WGS) entry which is preliminary data.</text>
</comment>
<feature type="compositionally biased region" description="Acidic residues" evidence="1">
    <location>
        <begin position="630"/>
        <end position="639"/>
    </location>
</feature>
<sequence>MTTHLSSERPTSGATGSSPEIWDKVLTGESQPACEASKRDQTLSRVSRRAGNSLKGLGLRSRSLELCTQSMTTNEDLWAHEYTSEDLFSPSPLSYFTADSLFISSQEDHIGQDRPSIEYDAYASYVEEFQIPVQSFYPTTSVSIFQPQSSWNVDAGEFVPGRQEQPPTDLAPATNTHEKTHSDSNMRLSITAPDFVPGNQEHLAAMSEFTGAHFSASVIDEPPLSVLDAMTGDFIAITPSSCLFDFEANDQFDAEYAFNMARGACFRQEQEEGSSLYPHGFYFPTSDNRSDAAPEVFCSVRCLDRFPIIPSPRQETPAEWTQNNRQDFLLWRFEKWSNYEEYSIEEMVGECVHHFSFFNDPVYHKSATKPATTIAVLKSSPKHFAMTDGRNLRIPITVSWASRFLDPVRYTGNPAVLDALRGTKLENAVIGHCDKLYTGNGWWLYDEWSRQEEQPLLDPLNRSKYLKGHTIINGCTRGFPTSREIISAGTEEKLAIDKARKAALQSRLARGPTKSSLGRSCVSSDELEEVPVFIPTQEQPSSIDQQPANTARDNGRSVAAPVAVAAVPLSREKFHRRLAAIPLPSGGDWADDDDEEEEQEAPFESFMAEREAFNRRLEALGPVGSSNWADDIDDEDEDNSLSSATAGISEVALPINVAASASAPSVSALASEQTAAPSVPNMMELSAAEEQPLCRAGTEASNSEREEFNRRLEALGSLGSANWADDIDEEEEGEPSLTWYVQSGTSETGTETTSPTTPSAGVTETSSSATSVASPEHDEAKVPNAPKQNHAEDEEEIVGTVVEANGASWNSLGDSQNELRQPICEAAAEVPAAAETRAEAMPEATRTMLVEAESRHKQPAARMPATTAQIPPESALSSPGWYMAEAAIYWPAFGAGYDQWPDFSGISSFPTSTLAMAKSMPAANVRAALDVPKFKSRGLLKMGLSKIKGLFIGKS</sequence>
<name>W9YYN2_9EURO</name>
<evidence type="ECO:0000256" key="1">
    <source>
        <dbReference type="SAM" id="MobiDB-lite"/>
    </source>
</evidence>
<feature type="region of interest" description="Disordered" evidence="1">
    <location>
        <begin position="158"/>
        <end position="183"/>
    </location>
</feature>